<dbReference type="GO" id="GO:0004518">
    <property type="term" value="F:nuclease activity"/>
    <property type="evidence" value="ECO:0007669"/>
    <property type="project" value="UniProtKB-KW"/>
</dbReference>
<evidence type="ECO:0000259" key="11">
    <source>
        <dbReference type="Pfam" id="PF08696"/>
    </source>
</evidence>
<keyword evidence="6 12" id="KW-0378">Hydrolase</keyword>
<dbReference type="PANTHER" id="PTHR36531:SF6">
    <property type="entry name" value="DNA REPLICATION ATP-DEPENDENT HELICASE_NUCLEASE DNA2"/>
    <property type="match status" value="1"/>
</dbReference>
<dbReference type="EC" id="3.6.4.12" evidence="12"/>
<protein>
    <submittedName>
        <fullName evidence="12">DNA replication ATP-dependent helicase Dna2</fullName>
        <ecNumber evidence="12">3.6.4.12</ecNumber>
    </submittedName>
</protein>
<dbReference type="GO" id="GO:0003678">
    <property type="term" value="F:DNA helicase activity"/>
    <property type="evidence" value="ECO:0007669"/>
    <property type="project" value="UniProtKB-EC"/>
</dbReference>
<dbReference type="Proteomes" id="UP000236161">
    <property type="component" value="Unassembled WGS sequence"/>
</dbReference>
<dbReference type="GO" id="GO:0005524">
    <property type="term" value="F:ATP binding"/>
    <property type="evidence" value="ECO:0007669"/>
    <property type="project" value="UniProtKB-KW"/>
</dbReference>
<dbReference type="STRING" id="1088818.A0A2I0ABX6"/>
<keyword evidence="13" id="KW-1185">Reference proteome</keyword>
<evidence type="ECO:0000256" key="10">
    <source>
        <dbReference type="ARBA" id="ARBA00023014"/>
    </source>
</evidence>
<evidence type="ECO:0000256" key="3">
    <source>
        <dbReference type="ARBA" id="ARBA00022722"/>
    </source>
</evidence>
<evidence type="ECO:0000256" key="7">
    <source>
        <dbReference type="ARBA" id="ARBA00022806"/>
    </source>
</evidence>
<keyword evidence="9" id="KW-0408">Iron</keyword>
<evidence type="ECO:0000256" key="8">
    <source>
        <dbReference type="ARBA" id="ARBA00022840"/>
    </source>
</evidence>
<dbReference type="GO" id="GO:0051536">
    <property type="term" value="F:iron-sulfur cluster binding"/>
    <property type="evidence" value="ECO:0007669"/>
    <property type="project" value="UniProtKB-KW"/>
</dbReference>
<organism evidence="12 13">
    <name type="scientific">Apostasia shenzhenica</name>
    <dbReference type="NCBI Taxonomy" id="1088818"/>
    <lineage>
        <taxon>Eukaryota</taxon>
        <taxon>Viridiplantae</taxon>
        <taxon>Streptophyta</taxon>
        <taxon>Embryophyta</taxon>
        <taxon>Tracheophyta</taxon>
        <taxon>Spermatophyta</taxon>
        <taxon>Magnoliopsida</taxon>
        <taxon>Liliopsida</taxon>
        <taxon>Asparagales</taxon>
        <taxon>Orchidaceae</taxon>
        <taxon>Apostasioideae</taxon>
        <taxon>Apostasia</taxon>
    </lineage>
</organism>
<dbReference type="GO" id="GO:0046872">
    <property type="term" value="F:metal ion binding"/>
    <property type="evidence" value="ECO:0007669"/>
    <property type="project" value="UniProtKB-KW"/>
</dbReference>
<proteinExistence type="inferred from homology"/>
<dbReference type="InterPro" id="IPR011604">
    <property type="entry name" value="PDDEXK-like_dom_sf"/>
</dbReference>
<dbReference type="EMBL" id="KZ452001">
    <property type="protein sequence ID" value="PKA53054.1"/>
    <property type="molecule type" value="Genomic_DNA"/>
</dbReference>
<evidence type="ECO:0000256" key="9">
    <source>
        <dbReference type="ARBA" id="ARBA00023004"/>
    </source>
</evidence>
<evidence type="ECO:0000313" key="13">
    <source>
        <dbReference type="Proteomes" id="UP000236161"/>
    </source>
</evidence>
<dbReference type="GO" id="GO:0016787">
    <property type="term" value="F:hydrolase activity"/>
    <property type="evidence" value="ECO:0007669"/>
    <property type="project" value="UniProtKB-KW"/>
</dbReference>
<sequence>MMMRVLSDPSMAAVSFLQPCLQKQDSTSSAGSLEKCISSPTLVATGKSLYSPGRVSIEQGAEMPHGNENSCAESLANWFQTPPSALCRLSELAANIDNNGVSDDLGLGRHCKDLLELLNQVEDVIVEEAVPDDKMSRDYSGNDCEQNAKTCNSNEQRAACIASESDYSSISYQHFLVLEVSDKHWSDHSSIVKNQPLKVLRLLNESTGEERTLHLSDEWFYSVIGPGDTVSVIGDFDENGKCVVNHNNNLVIVFPDILVSGTRVASSFTCPRRAVLDERLKSREHSTSALIGTMLHQIFQAGLLKDFPATKYLEECATTILQRNTENLYACSANESDTFAQLLEAIPRILNWIKCFRNIEDGRTCVVDFGHNVQKEVSVTEVMDIEEMAWAPKYGLKGIIDASLRIKSVSDSGNSLDTIVPLEIKTGKGTGGQTAMEHCAQVILYTILLSERYLNNGVNSGLLYYLHADETKGIKVQRSDLVGLIMRRNELASDVVRATTTQLLPPMLQNLSVCKGCRHLNACTIYHKAFEGSSESSGLGALFDSAAGHLTSAHIKFLKHWDHLIDLEAKTCQERYLRENHSSCLSSLLLDVTNGFSVDGSQNGRYIYHFLHRKAPQVNQEIGCIDFKQPSKPQDGNLDNSLRCGDYVVISICTPIYKHLTIHQEEEEK</sequence>
<feature type="domain" description="DNA replication factor Dna2 N-terminal" evidence="11">
    <location>
        <begin position="205"/>
        <end position="405"/>
    </location>
</feature>
<dbReference type="PANTHER" id="PTHR36531">
    <property type="entry name" value="CRISPR-ASSOCIATED EXONUCLEASE CAS4"/>
    <property type="match status" value="1"/>
</dbReference>
<dbReference type="OrthoDB" id="306218at2759"/>
<dbReference type="InterPro" id="IPR051827">
    <property type="entry name" value="Cas4_exonuclease"/>
</dbReference>
<dbReference type="Gene3D" id="3.90.320.10">
    <property type="match status" value="1"/>
</dbReference>
<dbReference type="InterPro" id="IPR014808">
    <property type="entry name" value="DNA_replication_fac_Dna2_N"/>
</dbReference>
<keyword evidence="5" id="KW-0547">Nucleotide-binding</keyword>
<keyword evidence="3" id="KW-0540">Nuclease</keyword>
<keyword evidence="7 12" id="KW-0347">Helicase</keyword>
<evidence type="ECO:0000256" key="1">
    <source>
        <dbReference type="ARBA" id="ARBA00001966"/>
    </source>
</evidence>
<dbReference type="Pfam" id="PF08696">
    <property type="entry name" value="Dna2"/>
    <property type="match status" value="1"/>
</dbReference>
<dbReference type="AlphaFoldDB" id="A0A2I0ABX6"/>
<evidence type="ECO:0000313" key="12">
    <source>
        <dbReference type="EMBL" id="PKA53054.1"/>
    </source>
</evidence>
<gene>
    <name evidence="12" type="ORF">AXF42_Ash002036</name>
</gene>
<evidence type="ECO:0000256" key="5">
    <source>
        <dbReference type="ARBA" id="ARBA00022741"/>
    </source>
</evidence>
<dbReference type="CDD" id="cd22318">
    <property type="entry name" value="DNA2_N-like"/>
    <property type="match status" value="1"/>
</dbReference>
<evidence type="ECO:0000256" key="6">
    <source>
        <dbReference type="ARBA" id="ARBA00022801"/>
    </source>
</evidence>
<accession>A0A2I0ABX6</accession>
<reference evidence="12 13" key="1">
    <citation type="journal article" date="2017" name="Nature">
        <title>The Apostasia genome and the evolution of orchids.</title>
        <authorList>
            <person name="Zhang G.Q."/>
            <person name="Liu K.W."/>
            <person name="Li Z."/>
            <person name="Lohaus R."/>
            <person name="Hsiao Y.Y."/>
            <person name="Niu S.C."/>
            <person name="Wang J.Y."/>
            <person name="Lin Y.C."/>
            <person name="Xu Q."/>
            <person name="Chen L.J."/>
            <person name="Yoshida K."/>
            <person name="Fujiwara S."/>
            <person name="Wang Z.W."/>
            <person name="Zhang Y.Q."/>
            <person name="Mitsuda N."/>
            <person name="Wang M."/>
            <person name="Liu G.H."/>
            <person name="Pecoraro L."/>
            <person name="Huang H.X."/>
            <person name="Xiao X.J."/>
            <person name="Lin M."/>
            <person name="Wu X.Y."/>
            <person name="Wu W.L."/>
            <person name="Chen Y.Y."/>
            <person name="Chang S.B."/>
            <person name="Sakamoto S."/>
            <person name="Ohme-Takagi M."/>
            <person name="Yagi M."/>
            <person name="Zeng S.J."/>
            <person name="Shen C.Y."/>
            <person name="Yeh C.M."/>
            <person name="Luo Y.B."/>
            <person name="Tsai W.C."/>
            <person name="Van de Peer Y."/>
            <person name="Liu Z.J."/>
        </authorList>
    </citation>
    <scope>NUCLEOTIDE SEQUENCE [LARGE SCALE GENOMIC DNA]</scope>
    <source>
        <strain evidence="13">cv. Shenzhen</strain>
        <tissue evidence="12">Stem</tissue>
    </source>
</reference>
<evidence type="ECO:0000256" key="4">
    <source>
        <dbReference type="ARBA" id="ARBA00022723"/>
    </source>
</evidence>
<comment type="cofactor">
    <cofactor evidence="1">
        <name>[4Fe-4S] cluster</name>
        <dbReference type="ChEBI" id="CHEBI:49883"/>
    </cofactor>
</comment>
<evidence type="ECO:0000256" key="2">
    <source>
        <dbReference type="ARBA" id="ARBA00007913"/>
    </source>
</evidence>
<comment type="similarity">
    <text evidence="2">Belongs to the DNA2/NAM7 helicase family.</text>
</comment>
<keyword evidence="8" id="KW-0067">ATP-binding</keyword>
<keyword evidence="4" id="KW-0479">Metal-binding</keyword>
<keyword evidence="10" id="KW-0411">Iron-sulfur</keyword>
<name>A0A2I0ABX6_9ASPA</name>